<dbReference type="InterPro" id="IPR003593">
    <property type="entry name" value="AAA+_ATPase"/>
</dbReference>
<dbReference type="GO" id="GO:0006508">
    <property type="term" value="P:proteolysis"/>
    <property type="evidence" value="ECO:0007669"/>
    <property type="project" value="InterPro"/>
</dbReference>
<dbReference type="Pfam" id="PF00664">
    <property type="entry name" value="ABC_membrane"/>
    <property type="match status" value="1"/>
</dbReference>
<dbReference type="Gene3D" id="2.60.120.10">
    <property type="entry name" value="Jelly Rolls"/>
    <property type="match status" value="1"/>
</dbReference>
<dbReference type="GO" id="GO:0016887">
    <property type="term" value="F:ATP hydrolysis activity"/>
    <property type="evidence" value="ECO:0007669"/>
    <property type="project" value="InterPro"/>
</dbReference>
<keyword evidence="8 9" id="KW-0472">Membrane</keyword>
<evidence type="ECO:0000259" key="10">
    <source>
        <dbReference type="PROSITE" id="PS50893"/>
    </source>
</evidence>
<dbReference type="GO" id="GO:0005524">
    <property type="term" value="F:ATP binding"/>
    <property type="evidence" value="ECO:0007669"/>
    <property type="project" value="UniProtKB-KW"/>
</dbReference>
<dbReference type="InterPro" id="IPR039421">
    <property type="entry name" value="Type_1_exporter"/>
</dbReference>
<evidence type="ECO:0000256" key="7">
    <source>
        <dbReference type="ARBA" id="ARBA00022989"/>
    </source>
</evidence>
<keyword evidence="7 9" id="KW-1133">Transmembrane helix</keyword>
<dbReference type="AlphaFoldDB" id="A0A1Z4M0A2"/>
<keyword evidence="5" id="KW-0788">Thiol protease</keyword>
<keyword evidence="5" id="KW-0645">Protease</keyword>
<feature type="domain" description="ABC transporter" evidence="10">
    <location>
        <begin position="801"/>
        <end position="1051"/>
    </location>
</feature>
<evidence type="ECO:0000256" key="3">
    <source>
        <dbReference type="ARBA" id="ARBA00022741"/>
    </source>
</evidence>
<dbReference type="InterPro" id="IPR036640">
    <property type="entry name" value="ABC1_TM_sf"/>
</dbReference>
<dbReference type="CDD" id="cd02418">
    <property type="entry name" value="Peptidase_C39B"/>
    <property type="match status" value="1"/>
</dbReference>
<keyword evidence="4" id="KW-0378">Hydrolase</keyword>
<dbReference type="InterPro" id="IPR018490">
    <property type="entry name" value="cNMP-bd_dom_sf"/>
</dbReference>
<dbReference type="InterPro" id="IPR027417">
    <property type="entry name" value="P-loop_NTPase"/>
</dbReference>
<dbReference type="GO" id="GO:0005886">
    <property type="term" value="C:plasma membrane"/>
    <property type="evidence" value="ECO:0007669"/>
    <property type="project" value="UniProtKB-SubCell"/>
</dbReference>
<evidence type="ECO:0000313" key="14">
    <source>
        <dbReference type="Proteomes" id="UP000218418"/>
    </source>
</evidence>
<feature type="transmembrane region" description="Helical" evidence="9">
    <location>
        <begin position="483"/>
        <end position="510"/>
    </location>
</feature>
<evidence type="ECO:0000259" key="11">
    <source>
        <dbReference type="PROSITE" id="PS50929"/>
    </source>
</evidence>
<evidence type="ECO:0000256" key="4">
    <source>
        <dbReference type="ARBA" id="ARBA00022801"/>
    </source>
</evidence>
<sequence length="1055" mass="118544">MDSYPNLGVQQAINDTNNSTFITASQAVTQLWLKVIGDTKEAHKFNQAWNFREFSLGDELTQYNCVQSSDAICDVLQIICQGKVRLLAFDASLEKEVSVQLLHGNQVFGGDNAFCNQYREYRAVASSNGTLAQISLEHLDVWLQLYPALFDYFSQISKSRQKLIFFKTLTQLRSGKQPLSQNIPNLEKILPYFLETEIDAGSALTTVSPSDGRFWLVSGEISSIYGKNRPPVVGESWGYPDVIEPDLVSQTDLSLLYLPKQHFDLVVGIIPQLKPAEVVSSEEVNNKEVGIKEDFIAESKNVPQKAPESEFTDEYMQFLNQHPPQRWFGIYPFIQQQGSSDCGAACIAMISRYWGKRFNLKTLRSIAHINSIGAELSVLADAALCLGYKALAVRASLKKLESQVLPWIAHYQGNHYIAVWEIKDKFVIISDPAIGIKRVPRDEFEENFTGYALLLSPTEDFFSKEDEAVSFRRFYQFFENNRFLLLSITVVSILLAFLGLVPAILAQNVIDAVIAAKNLDSINVFTFGFLVFGFGRIAVTAARQHLLDYLSNRLDTALIGDFISHTLELPLSFFASRRVGDILSQIQENNKIHRFLSRQAITTILDSLMTFLSFGLMAYYSWELTLVVISFVLSTMCVLTVGNLFLKQVRRQYSFDFKAQNSLVVEIITGITTIKAEKAENSLRSRWEEYFSKMMKTRSSGQNLANSLQFTSGLINHLGTTVVLWYGTQMVMNLQISIGAFIAFNILISNTINPLLALVKLWDEFPDIVASVEKLDDVLATETEQNTEKSLDVISSISGEVHFENVSFSKRTNINERDLQQENILQNISFCVEPGQTIGIVGTNDSAKEALVNLLSGLYHPRSGRILIDGRDISKISPYSLKNQLSVIPQEFFLFSGTILENITLHNREYSLEQAQTAARIAGADAFIKELPFGYSTVAEEAVIRLDATQKQKLSIARALIKNPRILIIDEANSVVDPIFEYQLQQNLACYHLAFIDTSEKLRTTFIISPSLSSLLKADAILVLDGSILVDQGTHEELMARSKIYPSIIRRRLDI</sequence>
<dbReference type="EMBL" id="AP018227">
    <property type="protein sequence ID" value="BAY86895.1"/>
    <property type="molecule type" value="Genomic_DNA"/>
</dbReference>
<dbReference type="Proteomes" id="UP000218418">
    <property type="component" value="Chromosome"/>
</dbReference>
<dbReference type="Gene3D" id="1.20.1560.10">
    <property type="entry name" value="ABC transporter type 1, transmembrane domain"/>
    <property type="match status" value="1"/>
</dbReference>
<evidence type="ECO:0000256" key="6">
    <source>
        <dbReference type="ARBA" id="ARBA00022840"/>
    </source>
</evidence>
<comment type="subcellular location">
    <subcellularLocation>
        <location evidence="1">Cell membrane</location>
        <topology evidence="1">Multi-pass membrane protein</topology>
    </subcellularLocation>
</comment>
<keyword evidence="14" id="KW-1185">Reference proteome</keyword>
<feature type="transmembrane region" description="Helical" evidence="9">
    <location>
        <begin position="522"/>
        <end position="542"/>
    </location>
</feature>
<feature type="domain" description="ABC transmembrane type-1" evidence="11">
    <location>
        <begin position="488"/>
        <end position="767"/>
    </location>
</feature>
<dbReference type="InterPro" id="IPR005074">
    <property type="entry name" value="Peptidase_C39"/>
</dbReference>
<feature type="transmembrane region" description="Helical" evidence="9">
    <location>
        <begin position="626"/>
        <end position="646"/>
    </location>
</feature>
<accession>A0A1Z4M0A2</accession>
<dbReference type="Gene3D" id="3.90.70.10">
    <property type="entry name" value="Cysteine proteinases"/>
    <property type="match status" value="1"/>
</dbReference>
<dbReference type="InterPro" id="IPR003439">
    <property type="entry name" value="ABC_transporter-like_ATP-bd"/>
</dbReference>
<keyword evidence="2 9" id="KW-0812">Transmembrane</keyword>
<dbReference type="SMART" id="SM00382">
    <property type="entry name" value="AAA"/>
    <property type="match status" value="1"/>
</dbReference>
<dbReference type="CDD" id="cd18568">
    <property type="entry name" value="ABC_6TM_HetC_like"/>
    <property type="match status" value="1"/>
</dbReference>
<dbReference type="PROSITE" id="PS50929">
    <property type="entry name" value="ABC_TM1F"/>
    <property type="match status" value="1"/>
</dbReference>
<evidence type="ECO:0000259" key="12">
    <source>
        <dbReference type="PROSITE" id="PS50990"/>
    </source>
</evidence>
<keyword evidence="6" id="KW-0067">ATP-binding</keyword>
<dbReference type="OrthoDB" id="437054at2"/>
<dbReference type="PROSITE" id="PS50893">
    <property type="entry name" value="ABC_TRANSPORTER_2"/>
    <property type="match status" value="1"/>
</dbReference>
<evidence type="ECO:0000256" key="2">
    <source>
        <dbReference type="ARBA" id="ARBA00022692"/>
    </source>
</evidence>
<evidence type="ECO:0000256" key="8">
    <source>
        <dbReference type="ARBA" id="ARBA00023136"/>
    </source>
</evidence>
<evidence type="ECO:0000313" key="13">
    <source>
        <dbReference type="EMBL" id="BAY86895.1"/>
    </source>
</evidence>
<dbReference type="GO" id="GO:0015421">
    <property type="term" value="F:ABC-type oligopeptide transporter activity"/>
    <property type="evidence" value="ECO:0007669"/>
    <property type="project" value="TreeGrafter"/>
</dbReference>
<proteinExistence type="predicted"/>
<dbReference type="Pfam" id="PF00005">
    <property type="entry name" value="ABC_tran"/>
    <property type="match status" value="1"/>
</dbReference>
<dbReference type="PANTHER" id="PTHR43394:SF1">
    <property type="entry name" value="ATP-BINDING CASSETTE SUB-FAMILY B MEMBER 10, MITOCHONDRIAL"/>
    <property type="match status" value="1"/>
</dbReference>
<dbReference type="PROSITE" id="PS50990">
    <property type="entry name" value="PEPTIDASE_C39"/>
    <property type="match status" value="1"/>
</dbReference>
<evidence type="ECO:0000256" key="5">
    <source>
        <dbReference type="ARBA" id="ARBA00022807"/>
    </source>
</evidence>
<evidence type="ECO:0000256" key="1">
    <source>
        <dbReference type="ARBA" id="ARBA00004651"/>
    </source>
</evidence>
<organism evidence="13 14">
    <name type="scientific">Calothrix parasitica NIES-267</name>
    <dbReference type="NCBI Taxonomy" id="1973488"/>
    <lineage>
        <taxon>Bacteria</taxon>
        <taxon>Bacillati</taxon>
        <taxon>Cyanobacteriota</taxon>
        <taxon>Cyanophyceae</taxon>
        <taxon>Nostocales</taxon>
        <taxon>Calotrichaceae</taxon>
        <taxon>Calothrix</taxon>
    </lineage>
</organism>
<name>A0A1Z4M0A2_9CYAN</name>
<dbReference type="InterPro" id="IPR011527">
    <property type="entry name" value="ABC1_TM_dom"/>
</dbReference>
<reference evidence="13 14" key="1">
    <citation type="submission" date="2017-06" db="EMBL/GenBank/DDBJ databases">
        <title>Genome sequencing of cyanobaciteial culture collection at National Institute for Environmental Studies (NIES).</title>
        <authorList>
            <person name="Hirose Y."/>
            <person name="Shimura Y."/>
            <person name="Fujisawa T."/>
            <person name="Nakamura Y."/>
            <person name="Kawachi M."/>
        </authorList>
    </citation>
    <scope>NUCLEOTIDE SEQUENCE [LARGE SCALE GENOMIC DNA]</scope>
    <source>
        <strain evidence="13 14">NIES-267</strain>
    </source>
</reference>
<dbReference type="SUPFAM" id="SSF52540">
    <property type="entry name" value="P-loop containing nucleoside triphosphate hydrolases"/>
    <property type="match status" value="1"/>
</dbReference>
<dbReference type="InterPro" id="IPR014710">
    <property type="entry name" value="RmlC-like_jellyroll"/>
</dbReference>
<dbReference type="Gene3D" id="3.40.50.300">
    <property type="entry name" value="P-loop containing nucleotide triphosphate hydrolases"/>
    <property type="match status" value="1"/>
</dbReference>
<dbReference type="GO" id="GO:0008234">
    <property type="term" value="F:cysteine-type peptidase activity"/>
    <property type="evidence" value="ECO:0007669"/>
    <property type="project" value="UniProtKB-KW"/>
</dbReference>
<dbReference type="Pfam" id="PF03412">
    <property type="entry name" value="Peptidase_C39"/>
    <property type="match status" value="1"/>
</dbReference>
<feature type="transmembrane region" description="Helical" evidence="9">
    <location>
        <begin position="732"/>
        <end position="752"/>
    </location>
</feature>
<keyword evidence="3" id="KW-0547">Nucleotide-binding</keyword>
<feature type="domain" description="Peptidase C39" evidence="12">
    <location>
        <begin position="335"/>
        <end position="455"/>
    </location>
</feature>
<gene>
    <name evidence="13" type="ORF">NIES267_64060</name>
</gene>
<dbReference type="SUPFAM" id="SSF90123">
    <property type="entry name" value="ABC transporter transmembrane region"/>
    <property type="match status" value="1"/>
</dbReference>
<protein>
    <submittedName>
        <fullName evidence="13">Peptidase</fullName>
    </submittedName>
</protein>
<evidence type="ECO:0000256" key="9">
    <source>
        <dbReference type="SAM" id="Phobius"/>
    </source>
</evidence>
<dbReference type="SUPFAM" id="SSF51206">
    <property type="entry name" value="cAMP-binding domain-like"/>
    <property type="match status" value="1"/>
</dbReference>
<dbReference type="PANTHER" id="PTHR43394">
    <property type="entry name" value="ATP-DEPENDENT PERMEASE MDL1, MITOCHONDRIAL"/>
    <property type="match status" value="1"/>
</dbReference>